<dbReference type="AlphaFoldDB" id="A0A5P2WCG7"/>
<dbReference type="OrthoDB" id="4246282at2"/>
<gene>
    <name evidence="1" type="ORF">CP978_14380</name>
</gene>
<dbReference type="Proteomes" id="UP000325763">
    <property type="component" value="Chromosome"/>
</dbReference>
<organism evidence="1 2">
    <name type="scientific">Streptomyces nodosus</name>
    <dbReference type="NCBI Taxonomy" id="40318"/>
    <lineage>
        <taxon>Bacteria</taxon>
        <taxon>Bacillati</taxon>
        <taxon>Actinomycetota</taxon>
        <taxon>Actinomycetes</taxon>
        <taxon>Kitasatosporales</taxon>
        <taxon>Streptomycetaceae</taxon>
        <taxon>Streptomyces</taxon>
    </lineage>
</organism>
<reference evidence="1 2" key="1">
    <citation type="submission" date="2017-09" db="EMBL/GenBank/DDBJ databases">
        <title>Streptomyces genome completion.</title>
        <authorList>
            <person name="Lee N."/>
            <person name="Cho B.-K."/>
        </authorList>
    </citation>
    <scope>NUCLEOTIDE SEQUENCE [LARGE SCALE GENOMIC DNA]</scope>
    <source>
        <strain evidence="1 2">ATCC 14899</strain>
    </source>
</reference>
<accession>A0A5P2WCG7</accession>
<dbReference type="EMBL" id="CP023747">
    <property type="protein sequence ID" value="QEV43278.1"/>
    <property type="molecule type" value="Genomic_DNA"/>
</dbReference>
<evidence type="ECO:0000313" key="1">
    <source>
        <dbReference type="EMBL" id="QEV43278.1"/>
    </source>
</evidence>
<evidence type="ECO:0000313" key="2">
    <source>
        <dbReference type="Proteomes" id="UP000325763"/>
    </source>
</evidence>
<proteinExistence type="predicted"/>
<sequence>MFSGPVLCPEDTERIQLQRVGPCACCRRPTHKYGCGGRPLCQWCMAPVLARYGNTIRYVSTRP</sequence>
<dbReference type="KEGG" id="snq:CP978_14380"/>
<name>A0A5P2WCG7_9ACTN</name>
<protein>
    <submittedName>
        <fullName evidence="1">Uncharacterized protein</fullName>
    </submittedName>
</protein>